<organism evidence="1 2">
    <name type="scientific">Auricularia subglabra (strain TFB-10046 / SS5)</name>
    <name type="common">White-rot fungus</name>
    <name type="synonym">Auricularia delicata (strain TFB10046)</name>
    <dbReference type="NCBI Taxonomy" id="717982"/>
    <lineage>
        <taxon>Eukaryota</taxon>
        <taxon>Fungi</taxon>
        <taxon>Dikarya</taxon>
        <taxon>Basidiomycota</taxon>
        <taxon>Agaricomycotina</taxon>
        <taxon>Agaricomycetes</taxon>
        <taxon>Auriculariales</taxon>
        <taxon>Auriculariaceae</taxon>
        <taxon>Auricularia</taxon>
    </lineage>
</organism>
<dbReference type="InterPro" id="IPR032675">
    <property type="entry name" value="LRR_dom_sf"/>
</dbReference>
<proteinExistence type="predicted"/>
<reference evidence="2" key="1">
    <citation type="journal article" date="2012" name="Science">
        <title>The Paleozoic origin of enzymatic lignin decomposition reconstructed from 31 fungal genomes.</title>
        <authorList>
            <person name="Floudas D."/>
            <person name="Binder M."/>
            <person name="Riley R."/>
            <person name="Barry K."/>
            <person name="Blanchette R.A."/>
            <person name="Henrissat B."/>
            <person name="Martinez A.T."/>
            <person name="Otillar R."/>
            <person name="Spatafora J.W."/>
            <person name="Yadav J.S."/>
            <person name="Aerts A."/>
            <person name="Benoit I."/>
            <person name="Boyd A."/>
            <person name="Carlson A."/>
            <person name="Copeland A."/>
            <person name="Coutinho P.M."/>
            <person name="de Vries R.P."/>
            <person name="Ferreira P."/>
            <person name="Findley K."/>
            <person name="Foster B."/>
            <person name="Gaskell J."/>
            <person name="Glotzer D."/>
            <person name="Gorecki P."/>
            <person name="Heitman J."/>
            <person name="Hesse C."/>
            <person name="Hori C."/>
            <person name="Igarashi K."/>
            <person name="Jurgens J.A."/>
            <person name="Kallen N."/>
            <person name="Kersten P."/>
            <person name="Kohler A."/>
            <person name="Kuees U."/>
            <person name="Kumar T.K.A."/>
            <person name="Kuo A."/>
            <person name="LaButti K."/>
            <person name="Larrondo L.F."/>
            <person name="Lindquist E."/>
            <person name="Ling A."/>
            <person name="Lombard V."/>
            <person name="Lucas S."/>
            <person name="Lundell T."/>
            <person name="Martin R."/>
            <person name="McLaughlin D.J."/>
            <person name="Morgenstern I."/>
            <person name="Morin E."/>
            <person name="Murat C."/>
            <person name="Nagy L.G."/>
            <person name="Nolan M."/>
            <person name="Ohm R.A."/>
            <person name="Patyshakuliyeva A."/>
            <person name="Rokas A."/>
            <person name="Ruiz-Duenas F.J."/>
            <person name="Sabat G."/>
            <person name="Salamov A."/>
            <person name="Samejima M."/>
            <person name="Schmutz J."/>
            <person name="Slot J.C."/>
            <person name="St John F."/>
            <person name="Stenlid J."/>
            <person name="Sun H."/>
            <person name="Sun S."/>
            <person name="Syed K."/>
            <person name="Tsang A."/>
            <person name="Wiebenga A."/>
            <person name="Young D."/>
            <person name="Pisabarro A."/>
            <person name="Eastwood D.C."/>
            <person name="Martin F."/>
            <person name="Cullen D."/>
            <person name="Grigoriev I.V."/>
            <person name="Hibbett D.S."/>
        </authorList>
    </citation>
    <scope>NUCLEOTIDE SEQUENCE [LARGE SCALE GENOMIC DNA]</scope>
    <source>
        <strain evidence="2">TFB10046</strain>
    </source>
</reference>
<dbReference type="eggNOG" id="ENOG502SW9J">
    <property type="taxonomic scope" value="Eukaryota"/>
</dbReference>
<protein>
    <recommendedName>
        <fullName evidence="3">F-box domain-containing protein</fullName>
    </recommendedName>
</protein>
<dbReference type="Gene3D" id="3.80.10.10">
    <property type="entry name" value="Ribonuclease Inhibitor"/>
    <property type="match status" value="1"/>
</dbReference>
<name>J0WW28_AURST</name>
<dbReference type="SUPFAM" id="SSF52047">
    <property type="entry name" value="RNI-like"/>
    <property type="match status" value="1"/>
</dbReference>
<accession>J0WW28</accession>
<dbReference type="OMA" id="HWLHTIS"/>
<evidence type="ECO:0000313" key="1">
    <source>
        <dbReference type="EMBL" id="EJD37623.1"/>
    </source>
</evidence>
<dbReference type="InParanoid" id="J0WW28"/>
<dbReference type="Proteomes" id="UP000006514">
    <property type="component" value="Unassembled WGS sequence"/>
</dbReference>
<dbReference type="AlphaFoldDB" id="J0WW28"/>
<dbReference type="KEGG" id="adl:AURDEDRAFT_116728"/>
<evidence type="ECO:0008006" key="3">
    <source>
        <dbReference type="Google" id="ProtNLM"/>
    </source>
</evidence>
<gene>
    <name evidence="1" type="ORF">AURDEDRAFT_116728</name>
</gene>
<evidence type="ECO:0000313" key="2">
    <source>
        <dbReference type="Proteomes" id="UP000006514"/>
    </source>
</evidence>
<sequence length="439" mass="49440">MFRSLTVTDRDARLPPSAILPYVRVLKLRVENPAAHHHLDCAELLSQLTNLLDLLWVPQYPVVLDAENMKIIGHASPSASLTIGDFQVALGPCTTTFTSHLRTLDLSHWRRKLHTLAWRDAEDENAFLEAAIAPVAHQLEVLRIPAETCRLSFLASNSWPTLRELTLRGGAPRPDAPFTQVLAAMPNLRILVAAVIRISSVPFVLLPADANPAVALQLSRLTIADPGPDEAIFSHLSSSLTELSLREMPRHYIRRLKCGQYSAKILTCSAALPFIRPLSATALRCLELVVREDDAELELMAVLASSCPGLEYLELHRYARNDTELMDLCMPQVEVPMLALANALAPLRHLRVLRLNIDTGVHVDIYQELPYDVHEYWHPFLEQQAILVARVLHWLHTISFLTAQLTSFAAWSTWELHDDGTEVRYRNPSEYLDRDCPWL</sequence>
<keyword evidence="2" id="KW-1185">Reference proteome</keyword>
<dbReference type="EMBL" id="JH687837">
    <property type="protein sequence ID" value="EJD37623.1"/>
    <property type="molecule type" value="Genomic_DNA"/>
</dbReference>